<dbReference type="SUPFAM" id="SSF53335">
    <property type="entry name" value="S-adenosyl-L-methionine-dependent methyltransferases"/>
    <property type="match status" value="1"/>
</dbReference>
<dbReference type="EMBL" id="JBGBPQ010000006">
    <property type="protein sequence ID" value="KAL1522521.1"/>
    <property type="molecule type" value="Genomic_DNA"/>
</dbReference>
<comment type="caution">
    <text evidence="3">The sequence shown here is derived from an EMBL/GenBank/DDBJ whole genome shotgun (WGS) entry which is preliminary data.</text>
</comment>
<evidence type="ECO:0000313" key="3">
    <source>
        <dbReference type="EMBL" id="KAL1522521.1"/>
    </source>
</evidence>
<keyword evidence="1" id="KW-0732">Signal</keyword>
<dbReference type="InterPro" id="IPR002767">
    <property type="entry name" value="Thiamine_BP"/>
</dbReference>
<feature type="domain" description="Thiamine-binding protein" evidence="2">
    <location>
        <begin position="53"/>
        <end position="127"/>
    </location>
</feature>
<evidence type="ECO:0000313" key="4">
    <source>
        <dbReference type="Proteomes" id="UP001515480"/>
    </source>
</evidence>
<dbReference type="PANTHER" id="PTHR14614">
    <property type="entry name" value="HEPATOCELLULAR CARCINOMA-ASSOCIATED ANTIGEN"/>
    <property type="match status" value="1"/>
</dbReference>
<sequence length="448" mass="46583">MARRVGLLTLLGQPMVARASALSATRLPLTPTPRRAAPPRQMCTSAAHDHLIADIQVLPSPAGREGDEFAHVDAAIATIAASGLEHSVHPLGTTVSGPADEVWRTARAAFEACLASGASSEVMLLKVYRGTRTASELRASGGAAAARAVRGEAGAGALAETVDGVEVEVEGEGEYTVERSVLLYPGSRAMPPLVQVPGGFLPLRAVVKPPDVDVLWQWEEARGNTEADCSWASVWPAAAYLAHSIMQQPSLVRGRSVAELGSGLGIAGLTAAKVGARSVTLVDREPLALHCAMSTADLCGLQTGPVPDGSDEAVAFYAHDLEGVVSATVLDWAQLVDNGLVVDVVLASEVLYDPKEAAPLARAVAMLLREGGTLLLTDPAACRVTRARAQLGDALRALGARVDERLVEAPPAGDGWYSLRAGDGMVSAAVPSEPTVLLRAVFDMPPSF</sequence>
<feature type="signal peptide" evidence="1">
    <location>
        <begin position="1"/>
        <end position="19"/>
    </location>
</feature>
<dbReference type="Gene3D" id="3.40.50.150">
    <property type="entry name" value="Vaccinia Virus protein VP39"/>
    <property type="match status" value="1"/>
</dbReference>
<name>A0AB34JME0_PRYPA</name>
<dbReference type="PANTHER" id="PTHR14614:SF132">
    <property type="entry name" value="PROTEIN-LYSINE METHYLTRANSFERASE C42C1.13"/>
    <property type="match status" value="1"/>
</dbReference>
<gene>
    <name evidence="3" type="ORF">AB1Y20_017508</name>
</gene>
<dbReference type="Pfam" id="PF10294">
    <property type="entry name" value="Methyltransf_16"/>
    <property type="match status" value="1"/>
</dbReference>
<dbReference type="InterPro" id="IPR029756">
    <property type="entry name" value="MTH1187/YkoF-like"/>
</dbReference>
<protein>
    <recommendedName>
        <fullName evidence="2">Thiamine-binding protein domain-containing protein</fullName>
    </recommendedName>
</protein>
<dbReference type="Proteomes" id="UP001515480">
    <property type="component" value="Unassembled WGS sequence"/>
</dbReference>
<evidence type="ECO:0000259" key="2">
    <source>
        <dbReference type="Pfam" id="PF01910"/>
    </source>
</evidence>
<keyword evidence="4" id="KW-1185">Reference proteome</keyword>
<dbReference type="InterPro" id="IPR019410">
    <property type="entry name" value="Methyltransf_16"/>
</dbReference>
<proteinExistence type="predicted"/>
<dbReference type="Pfam" id="PF01910">
    <property type="entry name" value="Thiamine_BP"/>
    <property type="match status" value="1"/>
</dbReference>
<dbReference type="InterPro" id="IPR029063">
    <property type="entry name" value="SAM-dependent_MTases_sf"/>
</dbReference>
<dbReference type="AlphaFoldDB" id="A0AB34JME0"/>
<accession>A0AB34JME0</accession>
<reference evidence="3 4" key="1">
    <citation type="journal article" date="2024" name="Science">
        <title>Giant polyketide synthase enzymes in the biosynthesis of giant marine polyether toxins.</title>
        <authorList>
            <person name="Fallon T.R."/>
            <person name="Shende V.V."/>
            <person name="Wierzbicki I.H."/>
            <person name="Pendleton A.L."/>
            <person name="Watervoot N.F."/>
            <person name="Auber R.P."/>
            <person name="Gonzalez D.J."/>
            <person name="Wisecaver J.H."/>
            <person name="Moore B.S."/>
        </authorList>
    </citation>
    <scope>NUCLEOTIDE SEQUENCE [LARGE SCALE GENOMIC DNA]</scope>
    <source>
        <strain evidence="3 4">12B1</strain>
    </source>
</reference>
<dbReference type="SUPFAM" id="SSF89957">
    <property type="entry name" value="MTH1187/YkoF-like"/>
    <property type="match status" value="1"/>
</dbReference>
<organism evidence="3 4">
    <name type="scientific">Prymnesium parvum</name>
    <name type="common">Toxic golden alga</name>
    <dbReference type="NCBI Taxonomy" id="97485"/>
    <lineage>
        <taxon>Eukaryota</taxon>
        <taxon>Haptista</taxon>
        <taxon>Haptophyta</taxon>
        <taxon>Prymnesiophyceae</taxon>
        <taxon>Prymnesiales</taxon>
        <taxon>Prymnesiaceae</taxon>
        <taxon>Prymnesium</taxon>
    </lineage>
</organism>
<evidence type="ECO:0000256" key="1">
    <source>
        <dbReference type="SAM" id="SignalP"/>
    </source>
</evidence>
<dbReference type="Gene3D" id="3.30.70.930">
    <property type="match status" value="1"/>
</dbReference>
<feature type="chain" id="PRO_5044238047" description="Thiamine-binding protein domain-containing protein" evidence="1">
    <location>
        <begin position="20"/>
        <end position="448"/>
    </location>
</feature>